<dbReference type="STRING" id="560819.SAMN05428998_10823"/>
<dbReference type="PROSITE" id="PS00061">
    <property type="entry name" value="ADH_SHORT"/>
    <property type="match status" value="1"/>
</dbReference>
<keyword evidence="4" id="KW-1185">Reference proteome</keyword>
<organism evidence="3 4">
    <name type="scientific">Tistlia consotensis USBA 355</name>
    <dbReference type="NCBI Taxonomy" id="560819"/>
    <lineage>
        <taxon>Bacteria</taxon>
        <taxon>Pseudomonadati</taxon>
        <taxon>Pseudomonadota</taxon>
        <taxon>Alphaproteobacteria</taxon>
        <taxon>Rhodospirillales</taxon>
        <taxon>Rhodovibrionaceae</taxon>
        <taxon>Tistlia</taxon>
    </lineage>
</organism>
<dbReference type="Pfam" id="PF13561">
    <property type="entry name" value="adh_short_C2"/>
    <property type="match status" value="1"/>
</dbReference>
<dbReference type="SUPFAM" id="SSF51735">
    <property type="entry name" value="NAD(P)-binding Rossmann-fold domains"/>
    <property type="match status" value="1"/>
</dbReference>
<evidence type="ECO:0000313" key="4">
    <source>
        <dbReference type="Proteomes" id="UP000192917"/>
    </source>
</evidence>
<dbReference type="PRINTS" id="PR00080">
    <property type="entry name" value="SDRFAMILY"/>
</dbReference>
<dbReference type="EMBL" id="FWZX01000008">
    <property type="protein sequence ID" value="SMF23557.1"/>
    <property type="molecule type" value="Genomic_DNA"/>
</dbReference>
<evidence type="ECO:0000256" key="1">
    <source>
        <dbReference type="ARBA" id="ARBA00006484"/>
    </source>
</evidence>
<dbReference type="PANTHER" id="PTHR24321:SF15">
    <property type="entry name" value="OXIDOREDUCTASE UCPA"/>
    <property type="match status" value="1"/>
</dbReference>
<protein>
    <submittedName>
        <fullName evidence="3">NAD(P)-dependent dehydrogenase, short-chain alcohol dehydrogenase family</fullName>
    </submittedName>
</protein>
<gene>
    <name evidence="3" type="ORF">SAMN05428998_10823</name>
</gene>
<dbReference type="InterPro" id="IPR002347">
    <property type="entry name" value="SDR_fam"/>
</dbReference>
<dbReference type="AlphaFoldDB" id="A0A1Y6BXV3"/>
<dbReference type="PRINTS" id="PR00081">
    <property type="entry name" value="GDHRDH"/>
</dbReference>
<dbReference type="GO" id="GO:0016491">
    <property type="term" value="F:oxidoreductase activity"/>
    <property type="evidence" value="ECO:0007669"/>
    <property type="project" value="UniProtKB-KW"/>
</dbReference>
<proteinExistence type="inferred from homology"/>
<dbReference type="CDD" id="cd05233">
    <property type="entry name" value="SDR_c"/>
    <property type="match status" value="1"/>
</dbReference>
<dbReference type="FunFam" id="3.40.50.720:FF:000084">
    <property type="entry name" value="Short-chain dehydrogenase reductase"/>
    <property type="match status" value="1"/>
</dbReference>
<dbReference type="InterPro" id="IPR036291">
    <property type="entry name" value="NAD(P)-bd_dom_sf"/>
</dbReference>
<name>A0A1Y6BXV3_9PROT</name>
<reference evidence="3 4" key="1">
    <citation type="submission" date="2017-04" db="EMBL/GenBank/DDBJ databases">
        <authorList>
            <person name="Afonso C.L."/>
            <person name="Miller P.J."/>
            <person name="Scott M.A."/>
            <person name="Spackman E."/>
            <person name="Goraichik I."/>
            <person name="Dimitrov K.M."/>
            <person name="Suarez D.L."/>
            <person name="Swayne D.E."/>
        </authorList>
    </citation>
    <scope>NUCLEOTIDE SEQUENCE [LARGE SCALE GENOMIC DNA]</scope>
    <source>
        <strain evidence="3 4">USBA 355</strain>
    </source>
</reference>
<dbReference type="PANTHER" id="PTHR24321">
    <property type="entry name" value="DEHYDROGENASES, SHORT CHAIN"/>
    <property type="match status" value="1"/>
</dbReference>
<dbReference type="NCBIfam" id="NF009466">
    <property type="entry name" value="PRK12826.1-2"/>
    <property type="match status" value="1"/>
</dbReference>
<dbReference type="RefSeq" id="WP_085122918.1">
    <property type="nucleotide sequence ID" value="NZ_FWZX01000008.1"/>
</dbReference>
<sequence length="262" mass="27346">MSERLKVDLTGLRVLVTAGASGIGRVTVESFLANGAKVHLCDVDETALAAARAELPGAGVSRCDVSLSAEVDGLFEAAMATLGGLDVLVNNAGVAGPTLPVEEIGDEDWRRVQAVNVDGQFFCVRRAVPLLRAAGGGSIVNLSSAAGRFGFPLRTPYSASKWAVVGFTRTLAMELGPQNIRVNAICPGAVEGERIERVIAAKAAQRGITEEQMRAEVVADTSLRSFVSQQDIANQILYLCSPLGATISGQAIAVDAGLEVLR</sequence>
<accession>A0A1Y6BXV3</accession>
<keyword evidence="2" id="KW-0560">Oxidoreductase</keyword>
<evidence type="ECO:0000256" key="2">
    <source>
        <dbReference type="ARBA" id="ARBA00023002"/>
    </source>
</evidence>
<dbReference type="Gene3D" id="3.40.50.720">
    <property type="entry name" value="NAD(P)-binding Rossmann-like Domain"/>
    <property type="match status" value="1"/>
</dbReference>
<comment type="similarity">
    <text evidence="1">Belongs to the short-chain dehydrogenases/reductases (SDR) family.</text>
</comment>
<evidence type="ECO:0000313" key="3">
    <source>
        <dbReference type="EMBL" id="SMF23557.1"/>
    </source>
</evidence>
<dbReference type="InterPro" id="IPR020904">
    <property type="entry name" value="Sc_DH/Rdtase_CS"/>
</dbReference>
<dbReference type="Proteomes" id="UP000192917">
    <property type="component" value="Unassembled WGS sequence"/>
</dbReference>